<accession>A0A6J4Q6P5</accession>
<evidence type="ECO:0000313" key="10">
    <source>
        <dbReference type="EMBL" id="CAA9431989.1"/>
    </source>
</evidence>
<dbReference type="GO" id="GO:0006289">
    <property type="term" value="P:nucleotide-excision repair"/>
    <property type="evidence" value="ECO:0007669"/>
    <property type="project" value="UniProtKB-UniRule"/>
</dbReference>
<comment type="function">
    <text evidence="7">The UvrABC repair system catalyzes the recognition and processing of DNA lesions. UvrC both incises the 5' and 3' sides of the lesion. The N-terminal half is responsible for the 3' incision and the C-terminal half is responsible for the 5' incision.</text>
</comment>
<sequence>MTLEEKLKNLPTAPGVYIHKNADGKIIYVGKAKNLKNRVRSYFQSNRGHDAKTRELVKRIHDLEFIVVDNEVEALVLESNLIKKHKPRFNVLLKDDKQYPHLKMTHEPFPKVVITRKILRDGASYYGPFLPASLARRTLDLINRAFQLRTCDIEIDGKLPRPCLEYHLKRCLAPCVKELCKPDEYAQATSDVKLLLEGKNKELANTLQERMWHFAETQNYELAAKYRDLHKTVLAIAEQQKMAMTADRDVDMFGFYREKKLLALQLFTMREGKVVGRREFFWEDLDAENFDVSEFLGEVLSQYYSTDYVPLEIHVPADFADRETLEQVLSERRGRKVKILDPKRGQKRDMIELVENNAKIAFEQRFRILQPDSQKVLEDLQEILELPYFPERIESFDISNIQGAENVAGIVVFENGKPARAEYRRLIIKTVEGANDFASMNEAVFRRYKRLLNEEKPLPQLIFIDGGKGQISAAAAAMQTLDLEAIPIVGLVKPPKRHNEISHLLRFGYEDSPIYFDASSPMFRFVQQIRDETHKTAIQYHRKRREMRDFTSELTAIPKVGEKRKLKLLRNFGSIERIAKATVEELSPFVGAKTAREIFEHFEKQRKLSISND</sequence>
<evidence type="ECO:0000256" key="5">
    <source>
        <dbReference type="ARBA" id="ARBA00023204"/>
    </source>
</evidence>
<comment type="similarity">
    <text evidence="7">Belongs to the UvrC family.</text>
</comment>
<organism evidence="10">
    <name type="scientific">uncultured Pyrinomonadaceae bacterium</name>
    <dbReference type="NCBI Taxonomy" id="2283094"/>
    <lineage>
        <taxon>Bacteria</taxon>
        <taxon>Pseudomonadati</taxon>
        <taxon>Acidobacteriota</taxon>
        <taxon>Blastocatellia</taxon>
        <taxon>Blastocatellales</taxon>
        <taxon>Pyrinomonadaceae</taxon>
        <taxon>environmental samples</taxon>
    </lineage>
</organism>
<dbReference type="Gene3D" id="3.30.420.340">
    <property type="entry name" value="UvrC, RNAse H endonuclease domain"/>
    <property type="match status" value="1"/>
</dbReference>
<dbReference type="PANTHER" id="PTHR30562">
    <property type="entry name" value="UVRC/OXIDOREDUCTASE"/>
    <property type="match status" value="1"/>
</dbReference>
<dbReference type="InterPro" id="IPR047296">
    <property type="entry name" value="GIY-YIG_UvrC_Cho"/>
</dbReference>
<feature type="domain" description="UvrC family homology region profile" evidence="9">
    <location>
        <begin position="252"/>
        <end position="474"/>
    </location>
</feature>
<dbReference type="SUPFAM" id="SSF47781">
    <property type="entry name" value="RuvA domain 2-like"/>
    <property type="match status" value="1"/>
</dbReference>
<proteinExistence type="inferred from homology"/>
<dbReference type="Pfam" id="PF01541">
    <property type="entry name" value="GIY-YIG"/>
    <property type="match status" value="1"/>
</dbReference>
<name>A0A6J4Q6P5_9BACT</name>
<dbReference type="Pfam" id="PF22920">
    <property type="entry name" value="UvrC_RNaseH"/>
    <property type="match status" value="1"/>
</dbReference>
<dbReference type="EMBL" id="CADCUR010000310">
    <property type="protein sequence ID" value="CAA9431989.1"/>
    <property type="molecule type" value="Genomic_DNA"/>
</dbReference>
<evidence type="ECO:0000256" key="1">
    <source>
        <dbReference type="ARBA" id="ARBA00022490"/>
    </source>
</evidence>
<gene>
    <name evidence="7" type="primary">uvrC</name>
    <name evidence="10" type="ORF">AVDCRST_MAG74-3791</name>
</gene>
<dbReference type="Pfam" id="PF08459">
    <property type="entry name" value="UvrC_RNaseH_dom"/>
    <property type="match status" value="1"/>
</dbReference>
<dbReference type="GO" id="GO:0009380">
    <property type="term" value="C:excinuclease repair complex"/>
    <property type="evidence" value="ECO:0007669"/>
    <property type="project" value="InterPro"/>
</dbReference>
<keyword evidence="5 7" id="KW-0234">DNA repair</keyword>
<dbReference type="SUPFAM" id="SSF82771">
    <property type="entry name" value="GIY-YIG endonuclease"/>
    <property type="match status" value="1"/>
</dbReference>
<dbReference type="AlphaFoldDB" id="A0A6J4Q6P5"/>
<dbReference type="CDD" id="cd10434">
    <property type="entry name" value="GIY-YIG_UvrC_Cho"/>
    <property type="match status" value="1"/>
</dbReference>
<dbReference type="Gene3D" id="3.40.1440.10">
    <property type="entry name" value="GIY-YIG endonuclease"/>
    <property type="match status" value="1"/>
</dbReference>
<dbReference type="NCBIfam" id="NF001824">
    <property type="entry name" value="PRK00558.1-5"/>
    <property type="match status" value="1"/>
</dbReference>
<evidence type="ECO:0000259" key="8">
    <source>
        <dbReference type="PROSITE" id="PS50164"/>
    </source>
</evidence>
<dbReference type="Pfam" id="PF14520">
    <property type="entry name" value="HHH_5"/>
    <property type="match status" value="1"/>
</dbReference>
<dbReference type="GO" id="GO:0009432">
    <property type="term" value="P:SOS response"/>
    <property type="evidence" value="ECO:0007669"/>
    <property type="project" value="UniProtKB-UniRule"/>
</dbReference>
<dbReference type="PANTHER" id="PTHR30562:SF1">
    <property type="entry name" value="UVRABC SYSTEM PROTEIN C"/>
    <property type="match status" value="1"/>
</dbReference>
<keyword evidence="4 7" id="KW-0267">Excision nuclease</keyword>
<dbReference type="FunFam" id="3.40.1440.10:FF:000001">
    <property type="entry name" value="UvrABC system protein C"/>
    <property type="match status" value="1"/>
</dbReference>
<evidence type="ECO:0000259" key="9">
    <source>
        <dbReference type="PROSITE" id="PS50165"/>
    </source>
</evidence>
<dbReference type="PROSITE" id="PS50165">
    <property type="entry name" value="UVRC"/>
    <property type="match status" value="1"/>
</dbReference>
<dbReference type="InterPro" id="IPR050066">
    <property type="entry name" value="UvrABC_protein_C"/>
</dbReference>
<evidence type="ECO:0000256" key="2">
    <source>
        <dbReference type="ARBA" id="ARBA00022763"/>
    </source>
</evidence>
<dbReference type="InterPro" id="IPR036876">
    <property type="entry name" value="UVR_dom_sf"/>
</dbReference>
<dbReference type="GO" id="GO:0003677">
    <property type="term" value="F:DNA binding"/>
    <property type="evidence" value="ECO:0007669"/>
    <property type="project" value="UniProtKB-UniRule"/>
</dbReference>
<dbReference type="HAMAP" id="MF_00203">
    <property type="entry name" value="UvrC"/>
    <property type="match status" value="1"/>
</dbReference>
<dbReference type="SUPFAM" id="SSF46600">
    <property type="entry name" value="C-terminal UvrC-binding domain of UvrB"/>
    <property type="match status" value="1"/>
</dbReference>
<comment type="subunit">
    <text evidence="7">Interacts with UvrB in an incision complex.</text>
</comment>
<dbReference type="InterPro" id="IPR004791">
    <property type="entry name" value="UvrC"/>
</dbReference>
<evidence type="ECO:0000256" key="4">
    <source>
        <dbReference type="ARBA" id="ARBA00022881"/>
    </source>
</evidence>
<dbReference type="InterPro" id="IPR010994">
    <property type="entry name" value="RuvA_2-like"/>
</dbReference>
<comment type="subcellular location">
    <subcellularLocation>
        <location evidence="7">Cytoplasm</location>
    </subcellularLocation>
</comment>
<reference evidence="10" key="1">
    <citation type="submission" date="2020-02" db="EMBL/GenBank/DDBJ databases">
        <authorList>
            <person name="Meier V. D."/>
        </authorList>
    </citation>
    <scope>NUCLEOTIDE SEQUENCE</scope>
    <source>
        <strain evidence="10">AVDCRST_MAG74</strain>
    </source>
</reference>
<evidence type="ECO:0000256" key="7">
    <source>
        <dbReference type="HAMAP-Rule" id="MF_00203"/>
    </source>
</evidence>
<evidence type="ECO:0000256" key="6">
    <source>
        <dbReference type="ARBA" id="ARBA00023236"/>
    </source>
</evidence>
<protein>
    <recommendedName>
        <fullName evidence="7">UvrABC system protein C</fullName>
        <shortName evidence="7">Protein UvrC</shortName>
    </recommendedName>
    <alternativeName>
        <fullName evidence="7">Excinuclease ABC subunit C</fullName>
    </alternativeName>
</protein>
<dbReference type="InterPro" id="IPR035901">
    <property type="entry name" value="GIY-YIG_endonuc_sf"/>
</dbReference>
<dbReference type="SMART" id="SM00465">
    <property type="entry name" value="GIYc"/>
    <property type="match status" value="1"/>
</dbReference>
<keyword evidence="2 7" id="KW-0227">DNA damage</keyword>
<dbReference type="PROSITE" id="PS50164">
    <property type="entry name" value="GIY_YIG"/>
    <property type="match status" value="1"/>
</dbReference>
<keyword evidence="6 7" id="KW-0742">SOS response</keyword>
<keyword evidence="1 7" id="KW-0963">Cytoplasm</keyword>
<evidence type="ECO:0000256" key="3">
    <source>
        <dbReference type="ARBA" id="ARBA00022769"/>
    </source>
</evidence>
<dbReference type="InterPro" id="IPR001162">
    <property type="entry name" value="UvrC_RNase_H_dom"/>
</dbReference>
<dbReference type="NCBIfam" id="TIGR00194">
    <property type="entry name" value="uvrC"/>
    <property type="match status" value="1"/>
</dbReference>
<dbReference type="GO" id="GO:0009381">
    <property type="term" value="F:excinuclease ABC activity"/>
    <property type="evidence" value="ECO:0007669"/>
    <property type="project" value="UniProtKB-UniRule"/>
</dbReference>
<dbReference type="GO" id="GO:0005737">
    <property type="term" value="C:cytoplasm"/>
    <property type="evidence" value="ECO:0007669"/>
    <property type="project" value="UniProtKB-SubCell"/>
</dbReference>
<dbReference type="InterPro" id="IPR038476">
    <property type="entry name" value="UvrC_RNase_H_dom_sf"/>
</dbReference>
<dbReference type="Gene3D" id="1.10.150.20">
    <property type="entry name" value="5' to 3' exonuclease, C-terminal subdomain"/>
    <property type="match status" value="1"/>
</dbReference>
<feature type="domain" description="GIY-YIG" evidence="8">
    <location>
        <begin position="12"/>
        <end position="91"/>
    </location>
</feature>
<keyword evidence="3 7" id="KW-0228">DNA excision</keyword>
<dbReference type="InterPro" id="IPR000305">
    <property type="entry name" value="GIY-YIG_endonuc"/>
</dbReference>